<organism evidence="1 2">
    <name type="scientific">Brevundimonas olei</name>
    <dbReference type="NCBI Taxonomy" id="657642"/>
    <lineage>
        <taxon>Bacteria</taxon>
        <taxon>Pseudomonadati</taxon>
        <taxon>Pseudomonadota</taxon>
        <taxon>Alphaproteobacteria</taxon>
        <taxon>Caulobacterales</taxon>
        <taxon>Caulobacteraceae</taxon>
        <taxon>Brevundimonas</taxon>
    </lineage>
</organism>
<name>A0ABZ2IC00_9CAUL</name>
<evidence type="ECO:0000313" key="2">
    <source>
        <dbReference type="Proteomes" id="UP001363460"/>
    </source>
</evidence>
<proteinExistence type="predicted"/>
<sequence>MTLRYEDTVAPEIAPCDECGALTDEHYAEFWGAERICKDCGDQRREDEGFDHTGEDG</sequence>
<keyword evidence="2" id="KW-1185">Reference proteome</keyword>
<gene>
    <name evidence="1" type="ORF">V8J38_11320</name>
</gene>
<dbReference type="Proteomes" id="UP001363460">
    <property type="component" value="Chromosome"/>
</dbReference>
<evidence type="ECO:0000313" key="1">
    <source>
        <dbReference type="EMBL" id="WWT53844.1"/>
    </source>
</evidence>
<dbReference type="RefSeq" id="WP_338575772.1">
    <property type="nucleotide sequence ID" value="NZ_CP146369.1"/>
</dbReference>
<accession>A0ABZ2IC00</accession>
<reference evidence="1 2" key="1">
    <citation type="submission" date="2024-02" db="EMBL/GenBank/DDBJ databases">
        <title>Distribution and functional of Brevundimonas-related endobacteria within Verticillium dahliae.</title>
        <authorList>
            <person name="Zeng H."/>
        </authorList>
    </citation>
    <scope>NUCLEOTIDE SEQUENCE [LARGE SCALE GENOMIC DNA]</scope>
    <source>
        <strain evidence="1 2">TRM 44200</strain>
    </source>
</reference>
<evidence type="ECO:0008006" key="3">
    <source>
        <dbReference type="Google" id="ProtNLM"/>
    </source>
</evidence>
<protein>
    <recommendedName>
        <fullName evidence="3">Small CPxCG-related zinc finger protein</fullName>
    </recommendedName>
</protein>
<dbReference type="EMBL" id="CP146369">
    <property type="protein sequence ID" value="WWT53844.1"/>
    <property type="molecule type" value="Genomic_DNA"/>
</dbReference>